<keyword evidence="2" id="KW-1185">Reference proteome</keyword>
<evidence type="ECO:0000313" key="2">
    <source>
        <dbReference type="Proteomes" id="UP000005839"/>
    </source>
</evidence>
<proteinExistence type="predicted"/>
<comment type="caution">
    <text evidence="1">The sequence shown here is derived from an EMBL/GenBank/DDBJ whole genome shotgun (WGS) entry which is preliminary data.</text>
</comment>
<dbReference type="Proteomes" id="UP000005839">
    <property type="component" value="Unassembled WGS sequence"/>
</dbReference>
<name>A9DPV7_9GAMM</name>
<evidence type="ECO:0000313" key="1">
    <source>
        <dbReference type="EMBL" id="EDP98601.1"/>
    </source>
</evidence>
<gene>
    <name evidence="1" type="ORF">KT99_02357</name>
</gene>
<accession>A9DPV7</accession>
<dbReference type="AlphaFoldDB" id="A9DPV7"/>
<sequence length="56" mass="6251">SGGHNVYLQNPMAVKEAIVQVRPHTLCVVPRFLEKVYSAVQDKVSKAPSSRQKLFV</sequence>
<organism evidence="1 2">
    <name type="scientific">Shewanella benthica KT99</name>
    <dbReference type="NCBI Taxonomy" id="314608"/>
    <lineage>
        <taxon>Bacteria</taxon>
        <taxon>Pseudomonadati</taxon>
        <taxon>Pseudomonadota</taxon>
        <taxon>Gammaproteobacteria</taxon>
        <taxon>Alteromonadales</taxon>
        <taxon>Shewanellaceae</taxon>
        <taxon>Shewanella</taxon>
    </lineage>
</organism>
<dbReference type="EMBL" id="ABIC01000129">
    <property type="protein sequence ID" value="EDP98601.1"/>
    <property type="molecule type" value="Genomic_DNA"/>
</dbReference>
<reference evidence="1 2" key="1">
    <citation type="submission" date="2007-10" db="EMBL/GenBank/DDBJ databases">
        <authorList>
            <person name="Yayanos A."/>
            <person name="Ferriera S."/>
            <person name="Johnson J."/>
            <person name="Kravitz S."/>
            <person name="Halpern A."/>
            <person name="Remington K."/>
            <person name="Beeson K."/>
            <person name="Tran B."/>
            <person name="Rogers Y.-H."/>
            <person name="Friedman R."/>
            <person name="Venter J.C."/>
        </authorList>
    </citation>
    <scope>NUCLEOTIDE SEQUENCE [LARGE SCALE GENOMIC DNA]</scope>
    <source>
        <strain evidence="1 2">KT99</strain>
    </source>
</reference>
<feature type="non-terminal residue" evidence="1">
    <location>
        <position position="1"/>
    </location>
</feature>
<protein>
    <submittedName>
        <fullName evidence="1">AMP-binding family protein</fullName>
    </submittedName>
</protein>